<sequence length="609" mass="68552">MEERLPRSMLLRTARANSLVIADLGGLDAEGDSYPLSALDFWIERAHPRLSDAERRKRVQALRDRVSASRRVRTDDSTWRRFRRDWGESEFTEDEDAIGILDLRGLGDSSVEALVRWALSDDERPPMVLEVSEDMPDDILSSIVSHSNLRLALLERDAPIFAAFDRLEADPLRPLPWLRLSTRGGKILPVRLMDPMQTPVSIAPDEPVTLPWASLGIELDELQELDEGYLSVINSAVSQHPKGDEEWANQMEARYPIAAWIASPPQTRWPRWQRLRGRLESEWLVLMNLDNLPLERLSEIAEEAPDSVLSEFSIKMTAKLREDQETALRTRPATDPKNASRGAAWVAAQLLSNAPWLPEHMHSDLLNWSLEAWLSNPPHDSIQALEGVAWLYSSGRGDDVSFRPIIEGIRSKGQEMPANHDLNTWARLVDRMLGEKELDLEELERTANVLPTGWWAPISSELLINLLREEESTDWLISNPLPWCAAVLRPIGEECQAPGLRSYTHPGCDSEIRSLLIRRLRGRREREGLPDSAAPLIDLMEALDAINEGRPPSPGRTHPLSGWLAQPVGKWPEFSASVALDGDAEIAERLLLRSSGYHEEIVSSTSISG</sequence>
<reference evidence="1" key="1">
    <citation type="journal article" date="2014" name="Genome Biol. Evol.">
        <title>Pangenome evidence for extensive interdomain horizontal transfer affecting lineage core and shell genes in uncultured planktonic thaumarchaeota and euryarchaeota.</title>
        <authorList>
            <person name="Deschamps P."/>
            <person name="Zivanovic Y."/>
            <person name="Moreira D."/>
            <person name="Rodriguez-Valera F."/>
            <person name="Lopez-Garcia P."/>
        </authorList>
    </citation>
    <scope>NUCLEOTIDE SEQUENCE</scope>
</reference>
<organism evidence="1">
    <name type="scientific">uncultured marine group II/III euryarchaeote AD1000_45_F09</name>
    <dbReference type="NCBI Taxonomy" id="1457776"/>
    <lineage>
        <taxon>Archaea</taxon>
        <taxon>Methanobacteriati</taxon>
        <taxon>Methanobacteriota</taxon>
        <taxon>environmental samples</taxon>
    </lineage>
</organism>
<proteinExistence type="predicted"/>
<accession>A0A075FSL7</accession>
<name>A0A075FSL7_9EURY</name>
<protein>
    <submittedName>
        <fullName evidence="1">Uncharacterized protein</fullName>
    </submittedName>
</protein>
<dbReference type="AlphaFoldDB" id="A0A075FSL7"/>
<evidence type="ECO:0000313" key="1">
    <source>
        <dbReference type="EMBL" id="AIE94328.1"/>
    </source>
</evidence>
<dbReference type="EMBL" id="KF900420">
    <property type="protein sequence ID" value="AIE94328.1"/>
    <property type="molecule type" value="Genomic_DNA"/>
</dbReference>